<dbReference type="Proteomes" id="UP000041254">
    <property type="component" value="Unassembled WGS sequence"/>
</dbReference>
<dbReference type="AlphaFoldDB" id="A0A0G4EKA6"/>
<evidence type="ECO:0000313" key="2">
    <source>
        <dbReference type="EMBL" id="CEL97880.1"/>
    </source>
</evidence>
<keyword evidence="3" id="KW-1185">Reference proteome</keyword>
<keyword evidence="1" id="KW-0732">Signal</keyword>
<sequence length="259" mass="28731">MWVASAVILLSLVWPTICISREGGPGLPSFALRRTAFADSAKAWPGGILEENAAQARPHATSNGIFILEPPKLDEQCLADIKKICQTKYVYCDILQVEDSFTFWKDGAVRKSLARMTDGAEIVVAGVTYRIKVSAGYFGMAVFADVDISMAGIQRPVGFPAHKLKRYTSPDDEPVRLMPVVIKVANIAHKGMRELLAEKRAYEHLWQHIQDGAIDQSSFPEIPRFYPNPIPGRLASYLIIDQMDGIALGEVLAMMRNRK</sequence>
<reference evidence="2 3" key="1">
    <citation type="submission" date="2014-11" db="EMBL/GenBank/DDBJ databases">
        <authorList>
            <person name="Zhu J."/>
            <person name="Qi W."/>
            <person name="Song R."/>
        </authorList>
    </citation>
    <scope>NUCLEOTIDE SEQUENCE [LARGE SCALE GENOMIC DNA]</scope>
</reference>
<organism evidence="2 3">
    <name type="scientific">Vitrella brassicaformis (strain CCMP3155)</name>
    <dbReference type="NCBI Taxonomy" id="1169540"/>
    <lineage>
        <taxon>Eukaryota</taxon>
        <taxon>Sar</taxon>
        <taxon>Alveolata</taxon>
        <taxon>Colpodellida</taxon>
        <taxon>Vitrellaceae</taxon>
        <taxon>Vitrella</taxon>
    </lineage>
</organism>
<feature type="signal peptide" evidence="1">
    <location>
        <begin position="1"/>
        <end position="18"/>
    </location>
</feature>
<gene>
    <name evidence="2" type="ORF">Vbra_7755</name>
</gene>
<evidence type="ECO:0000313" key="3">
    <source>
        <dbReference type="Proteomes" id="UP000041254"/>
    </source>
</evidence>
<dbReference type="InParanoid" id="A0A0G4EKA6"/>
<evidence type="ECO:0000256" key="1">
    <source>
        <dbReference type="SAM" id="SignalP"/>
    </source>
</evidence>
<proteinExistence type="predicted"/>
<dbReference type="EMBL" id="CDMY01000258">
    <property type="protein sequence ID" value="CEL97880.1"/>
    <property type="molecule type" value="Genomic_DNA"/>
</dbReference>
<accession>A0A0G4EKA6</accession>
<protein>
    <submittedName>
        <fullName evidence="2">Uncharacterized protein</fullName>
    </submittedName>
</protein>
<dbReference type="VEuPathDB" id="CryptoDB:Vbra_7755"/>
<feature type="chain" id="PRO_5005187241" evidence="1">
    <location>
        <begin position="19"/>
        <end position="259"/>
    </location>
</feature>
<name>A0A0G4EKA6_VITBC</name>
<dbReference type="PhylomeDB" id="A0A0G4EKA6"/>